<comment type="similarity">
    <text evidence="2">Belongs to the ABC transporter superfamily. ABCB family. Multidrug resistance exporter (TC 3.A.1.201) subfamily.</text>
</comment>
<dbReference type="PROSITE" id="PS50893">
    <property type="entry name" value="ABC_TRANSPORTER_2"/>
    <property type="match status" value="1"/>
</dbReference>
<dbReference type="SMART" id="SM00382">
    <property type="entry name" value="AAA"/>
    <property type="match status" value="1"/>
</dbReference>
<protein>
    <submittedName>
        <fullName evidence="12">ABC transporter transmembrane domain-containing protein</fullName>
    </submittedName>
</protein>
<dbReference type="FunFam" id="3.40.50.300:FF:000205">
    <property type="entry name" value="ABC transporter B family member 4"/>
    <property type="match status" value="1"/>
</dbReference>
<dbReference type="CDD" id="cd03249">
    <property type="entry name" value="ABC_MTABC3_MDL1_MDL2"/>
    <property type="match status" value="1"/>
</dbReference>
<keyword evidence="5" id="KW-0547">Nucleotide-binding</keyword>
<proteinExistence type="inferred from homology"/>
<feature type="domain" description="ABC transmembrane type-1" evidence="11">
    <location>
        <begin position="41"/>
        <end position="323"/>
    </location>
</feature>
<dbReference type="SUPFAM" id="SSF90123">
    <property type="entry name" value="ABC transporter transmembrane region"/>
    <property type="match status" value="1"/>
</dbReference>
<dbReference type="PANTHER" id="PTHR43394:SF1">
    <property type="entry name" value="ATP-BINDING CASSETTE SUB-FAMILY B MEMBER 10, MITOCHONDRIAL"/>
    <property type="match status" value="1"/>
</dbReference>
<dbReference type="GO" id="GO:0090374">
    <property type="term" value="P:oligopeptide export from mitochondrion"/>
    <property type="evidence" value="ECO:0007669"/>
    <property type="project" value="TreeGrafter"/>
</dbReference>
<dbReference type="PROSITE" id="PS00211">
    <property type="entry name" value="ABC_TRANSPORTER_1"/>
    <property type="match status" value="1"/>
</dbReference>
<keyword evidence="6" id="KW-0067">ATP-binding</keyword>
<keyword evidence="8 9" id="KW-0472">Membrane</keyword>
<dbReference type="EMBL" id="JASJOS010000003">
    <property type="protein sequence ID" value="MDJ1480132.1"/>
    <property type="molecule type" value="Genomic_DNA"/>
</dbReference>
<organism evidence="12 13">
    <name type="scientific">Xanthocytophaga flava</name>
    <dbReference type="NCBI Taxonomy" id="3048013"/>
    <lineage>
        <taxon>Bacteria</taxon>
        <taxon>Pseudomonadati</taxon>
        <taxon>Bacteroidota</taxon>
        <taxon>Cytophagia</taxon>
        <taxon>Cytophagales</taxon>
        <taxon>Rhodocytophagaceae</taxon>
        <taxon>Xanthocytophaga</taxon>
    </lineage>
</organism>
<dbReference type="Pfam" id="PF00005">
    <property type="entry name" value="ABC_tran"/>
    <property type="match status" value="1"/>
</dbReference>
<keyword evidence="7 9" id="KW-1133">Transmembrane helix</keyword>
<evidence type="ECO:0000256" key="9">
    <source>
        <dbReference type="SAM" id="Phobius"/>
    </source>
</evidence>
<feature type="transmembrane region" description="Helical" evidence="9">
    <location>
        <begin position="183"/>
        <end position="202"/>
    </location>
</feature>
<comment type="caution">
    <text evidence="12">The sequence shown here is derived from an EMBL/GenBank/DDBJ whole genome shotgun (WGS) entry which is preliminary data.</text>
</comment>
<dbReference type="GO" id="GO:0015421">
    <property type="term" value="F:ABC-type oligopeptide transporter activity"/>
    <property type="evidence" value="ECO:0007669"/>
    <property type="project" value="TreeGrafter"/>
</dbReference>
<evidence type="ECO:0000313" key="13">
    <source>
        <dbReference type="Proteomes" id="UP001241110"/>
    </source>
</evidence>
<dbReference type="RefSeq" id="WP_313976707.1">
    <property type="nucleotide sequence ID" value="NZ_JASJOS010000003.1"/>
</dbReference>
<keyword evidence="4 9" id="KW-0812">Transmembrane</keyword>
<dbReference type="GO" id="GO:0005524">
    <property type="term" value="F:ATP binding"/>
    <property type="evidence" value="ECO:0007669"/>
    <property type="project" value="UniProtKB-KW"/>
</dbReference>
<evidence type="ECO:0000256" key="2">
    <source>
        <dbReference type="ARBA" id="ARBA00007577"/>
    </source>
</evidence>
<feature type="transmembrane region" description="Helical" evidence="9">
    <location>
        <begin position="39"/>
        <end position="60"/>
    </location>
</feature>
<evidence type="ECO:0000256" key="8">
    <source>
        <dbReference type="ARBA" id="ARBA00023136"/>
    </source>
</evidence>
<name>A0AAE3QIV0_9BACT</name>
<dbReference type="InterPro" id="IPR003439">
    <property type="entry name" value="ABC_transporter-like_ATP-bd"/>
</dbReference>
<feature type="transmembrane region" description="Helical" evidence="9">
    <location>
        <begin position="80"/>
        <end position="99"/>
    </location>
</feature>
<dbReference type="InterPro" id="IPR017871">
    <property type="entry name" value="ABC_transporter-like_CS"/>
</dbReference>
<evidence type="ECO:0000256" key="4">
    <source>
        <dbReference type="ARBA" id="ARBA00022692"/>
    </source>
</evidence>
<evidence type="ECO:0000259" key="11">
    <source>
        <dbReference type="PROSITE" id="PS50929"/>
    </source>
</evidence>
<feature type="transmembrane region" description="Helical" evidence="9">
    <location>
        <begin position="159"/>
        <end position="177"/>
    </location>
</feature>
<dbReference type="Gene3D" id="1.20.1560.10">
    <property type="entry name" value="ABC transporter type 1, transmembrane domain"/>
    <property type="match status" value="2"/>
</dbReference>
<dbReference type="PANTHER" id="PTHR43394">
    <property type="entry name" value="ATP-DEPENDENT PERMEASE MDL1, MITOCHONDRIAL"/>
    <property type="match status" value="1"/>
</dbReference>
<dbReference type="InterPro" id="IPR036640">
    <property type="entry name" value="ABC1_TM_sf"/>
</dbReference>
<evidence type="ECO:0000256" key="5">
    <source>
        <dbReference type="ARBA" id="ARBA00022741"/>
    </source>
</evidence>
<sequence length="598" mass="66194">MARGNRDDILEEDKKRKVNKAGIQSFLEIFKFVRPYKGYLIVGLISLALSALATLGFPLLAGKLVDAADNKAGGYSINQVTIALMGILLLNAIFAFLRIRTFANVSEKSLRDIRVALYDKLVHLSIPFFEERRVGELTSRITSDVQQLQDVLSFTLAEFLRQAITLVVGILLLLVFYPKLTLFMLATFPIIVIGAIIFGRYIRKLSKKTQDSLAYANTIVMETLQGVHTVKAYTNEMYETTRYSNALAKVIQNALNGAKYRGLLVSFIIFVVLGGIVGVIWYAATLYSQRIITAGDLISFTLFTGFVGASVAGLGEIYSQLQKTIGASERIRELLAQENEQTTFLEKESLKQVGDIVFSNVHFSYPTRPDIEVLKGISIQIRNGQKIALVGHSGSGKSTITSLLLRYYQPSAGNISVSGIDIEAIELKELRKHIGIVPQDVLLFGGSIAENISYGKPLATLDEIKDAARKANALEFIEKFPEGFNTVVGERGVKLSGGQRQRIAIARAILKDPEILILDEATSSLDAESERLVQDALDELMKDRTTIIIAHRLATIRKVDYIYVIGDGHIQEQGTHDDLSEMESGIYSNLLRLQFEIS</sequence>
<dbReference type="InterPro" id="IPR039421">
    <property type="entry name" value="Type_1_exporter"/>
</dbReference>
<evidence type="ECO:0000259" key="10">
    <source>
        <dbReference type="PROSITE" id="PS50893"/>
    </source>
</evidence>
<comment type="subcellular location">
    <subcellularLocation>
        <location evidence="1">Cell membrane</location>
        <topology evidence="1">Multi-pass membrane protein</topology>
    </subcellularLocation>
</comment>
<gene>
    <name evidence="12" type="ORF">QNI16_06530</name>
</gene>
<evidence type="ECO:0000256" key="7">
    <source>
        <dbReference type="ARBA" id="ARBA00022989"/>
    </source>
</evidence>
<evidence type="ECO:0000256" key="6">
    <source>
        <dbReference type="ARBA" id="ARBA00022840"/>
    </source>
</evidence>
<dbReference type="AlphaFoldDB" id="A0AAE3QIV0"/>
<dbReference type="InterPro" id="IPR011527">
    <property type="entry name" value="ABC1_TM_dom"/>
</dbReference>
<dbReference type="Proteomes" id="UP001241110">
    <property type="component" value="Unassembled WGS sequence"/>
</dbReference>
<feature type="domain" description="ABC transporter" evidence="10">
    <location>
        <begin position="356"/>
        <end position="592"/>
    </location>
</feature>
<keyword evidence="3" id="KW-0813">Transport</keyword>
<dbReference type="InterPro" id="IPR027417">
    <property type="entry name" value="P-loop_NTPase"/>
</dbReference>
<dbReference type="PROSITE" id="PS50929">
    <property type="entry name" value="ABC_TM1F"/>
    <property type="match status" value="1"/>
</dbReference>
<dbReference type="SUPFAM" id="SSF52540">
    <property type="entry name" value="P-loop containing nucleoside triphosphate hydrolases"/>
    <property type="match status" value="1"/>
</dbReference>
<reference evidence="12" key="1">
    <citation type="submission" date="2023-05" db="EMBL/GenBank/DDBJ databases">
        <authorList>
            <person name="Zhang X."/>
        </authorList>
    </citation>
    <scope>NUCLEOTIDE SEQUENCE</scope>
    <source>
        <strain evidence="12">YF14B1</strain>
    </source>
</reference>
<dbReference type="Gene3D" id="3.40.50.300">
    <property type="entry name" value="P-loop containing nucleotide triphosphate hydrolases"/>
    <property type="match status" value="1"/>
</dbReference>
<evidence type="ECO:0000256" key="3">
    <source>
        <dbReference type="ARBA" id="ARBA00022448"/>
    </source>
</evidence>
<dbReference type="GO" id="GO:0016887">
    <property type="term" value="F:ATP hydrolysis activity"/>
    <property type="evidence" value="ECO:0007669"/>
    <property type="project" value="InterPro"/>
</dbReference>
<accession>A0AAE3QIV0</accession>
<evidence type="ECO:0000256" key="1">
    <source>
        <dbReference type="ARBA" id="ARBA00004651"/>
    </source>
</evidence>
<evidence type="ECO:0000313" key="12">
    <source>
        <dbReference type="EMBL" id="MDJ1480132.1"/>
    </source>
</evidence>
<dbReference type="GO" id="GO:0005886">
    <property type="term" value="C:plasma membrane"/>
    <property type="evidence" value="ECO:0007669"/>
    <property type="project" value="UniProtKB-SubCell"/>
</dbReference>
<dbReference type="InterPro" id="IPR003593">
    <property type="entry name" value="AAA+_ATPase"/>
</dbReference>
<dbReference type="Pfam" id="PF00664">
    <property type="entry name" value="ABC_membrane"/>
    <property type="match status" value="1"/>
</dbReference>
<dbReference type="CDD" id="cd18576">
    <property type="entry name" value="ABC_6TM_bac_exporter_ABCB8_10_like"/>
    <property type="match status" value="1"/>
</dbReference>
<feature type="transmembrane region" description="Helical" evidence="9">
    <location>
        <begin position="263"/>
        <end position="284"/>
    </location>
</feature>